<evidence type="ECO:0000313" key="2">
    <source>
        <dbReference type="EMBL" id="GJS93212.1"/>
    </source>
</evidence>
<organism evidence="2 3">
    <name type="scientific">Tanacetum coccineum</name>
    <dbReference type="NCBI Taxonomy" id="301880"/>
    <lineage>
        <taxon>Eukaryota</taxon>
        <taxon>Viridiplantae</taxon>
        <taxon>Streptophyta</taxon>
        <taxon>Embryophyta</taxon>
        <taxon>Tracheophyta</taxon>
        <taxon>Spermatophyta</taxon>
        <taxon>Magnoliopsida</taxon>
        <taxon>eudicotyledons</taxon>
        <taxon>Gunneridae</taxon>
        <taxon>Pentapetalae</taxon>
        <taxon>asterids</taxon>
        <taxon>campanulids</taxon>
        <taxon>Asterales</taxon>
        <taxon>Asteraceae</taxon>
        <taxon>Asteroideae</taxon>
        <taxon>Anthemideae</taxon>
        <taxon>Anthemidinae</taxon>
        <taxon>Tanacetum</taxon>
    </lineage>
</organism>
<evidence type="ECO:0000313" key="3">
    <source>
        <dbReference type="Proteomes" id="UP001151760"/>
    </source>
</evidence>
<sequence length="273" mass="29529">MMMSHGGELLARYGGLLQSHHEYVQSADSSLKGYEEKVAGLELQVSTLKKQATMLEAEKDEEILHLKTTPPEFASFFRGHVGFESGLIARTDYAFLNKISEHAAESLLVILQLVPKKLAHPANAPPLKDARISPLTIKESTVTPASKSLELSANVDLTASVVSSEHNEEMVNAEVDRSDPKMTDNIVAVKSRHAFVYGISVSLEDVVDLEEVGSGRASSIPNDVVIDLFIGEKGNGLVPFSTPGEEAAANSLGLRLSFSFLPFFSDPESCHPP</sequence>
<comment type="caution">
    <text evidence="2">The sequence shown here is derived from an EMBL/GenBank/DDBJ whole genome shotgun (WGS) entry which is preliminary data.</text>
</comment>
<proteinExistence type="predicted"/>
<gene>
    <name evidence="2" type="ORF">Tco_0800180</name>
</gene>
<keyword evidence="1" id="KW-0175">Coiled coil</keyword>
<name>A0ABQ4ZTF2_9ASTR</name>
<feature type="coiled-coil region" evidence="1">
    <location>
        <begin position="24"/>
        <end position="58"/>
    </location>
</feature>
<dbReference type="Proteomes" id="UP001151760">
    <property type="component" value="Unassembled WGS sequence"/>
</dbReference>
<reference evidence="2" key="2">
    <citation type="submission" date="2022-01" db="EMBL/GenBank/DDBJ databases">
        <authorList>
            <person name="Yamashiro T."/>
            <person name="Shiraishi A."/>
            <person name="Satake H."/>
            <person name="Nakayama K."/>
        </authorList>
    </citation>
    <scope>NUCLEOTIDE SEQUENCE</scope>
</reference>
<reference evidence="2" key="1">
    <citation type="journal article" date="2022" name="Int. J. Mol. Sci.">
        <title>Draft Genome of Tanacetum Coccineum: Genomic Comparison of Closely Related Tanacetum-Family Plants.</title>
        <authorList>
            <person name="Yamashiro T."/>
            <person name="Shiraishi A."/>
            <person name="Nakayama K."/>
            <person name="Satake H."/>
        </authorList>
    </citation>
    <scope>NUCLEOTIDE SEQUENCE</scope>
</reference>
<evidence type="ECO:0000256" key="1">
    <source>
        <dbReference type="SAM" id="Coils"/>
    </source>
</evidence>
<keyword evidence="3" id="KW-1185">Reference proteome</keyword>
<protein>
    <submittedName>
        <fullName evidence="2">Uncharacterized protein</fullName>
    </submittedName>
</protein>
<dbReference type="EMBL" id="BQNB010011641">
    <property type="protein sequence ID" value="GJS93212.1"/>
    <property type="molecule type" value="Genomic_DNA"/>
</dbReference>
<accession>A0ABQ4ZTF2</accession>